<dbReference type="SUPFAM" id="SSF56672">
    <property type="entry name" value="DNA/RNA polymerases"/>
    <property type="match status" value="1"/>
</dbReference>
<evidence type="ECO:0000313" key="3">
    <source>
        <dbReference type="Proteomes" id="UP000585474"/>
    </source>
</evidence>
<dbReference type="EMBL" id="BJWL01000020">
    <property type="protein sequence ID" value="GFZ09175.1"/>
    <property type="molecule type" value="Genomic_DNA"/>
</dbReference>
<evidence type="ECO:0000313" key="2">
    <source>
        <dbReference type="EMBL" id="GFZ09175.1"/>
    </source>
</evidence>
<dbReference type="InterPro" id="IPR043128">
    <property type="entry name" value="Rev_trsase/Diguanyl_cyclase"/>
</dbReference>
<organism evidence="2 3">
    <name type="scientific">Actinidia rufa</name>
    <dbReference type="NCBI Taxonomy" id="165716"/>
    <lineage>
        <taxon>Eukaryota</taxon>
        <taxon>Viridiplantae</taxon>
        <taxon>Streptophyta</taxon>
        <taxon>Embryophyta</taxon>
        <taxon>Tracheophyta</taxon>
        <taxon>Spermatophyta</taxon>
        <taxon>Magnoliopsida</taxon>
        <taxon>eudicotyledons</taxon>
        <taxon>Gunneridae</taxon>
        <taxon>Pentapetalae</taxon>
        <taxon>asterids</taxon>
        <taxon>Ericales</taxon>
        <taxon>Actinidiaceae</taxon>
        <taxon>Actinidia</taxon>
    </lineage>
</organism>
<sequence length="285" mass="32794">MPFGLNNAGFMYQRMITKLFRRLIGRTMDAYIDDMVVKSKEERNHLKYLNKVFDILKEHKLRLNADKCAIRDYLTRLPLPDEGELLYVYLIVSEYTISSVLFLEILILCEQTTLIKKKVQNTLNRTRNSQGYKQPRLSLPCLHAVTCCLSHLFPALERPELPALEAATSRRVDESLVGTLAMAEATLEVPDILKEPPQLEETPLAKVIAEGPETLKEPPQIDLSKTCKMFIDGAKKQLRRKSRGASYNLDLTFAKERRETALIRMASYEKQLARTITRRSNMENF</sequence>
<dbReference type="Pfam" id="PF00078">
    <property type="entry name" value="RVT_1"/>
    <property type="match status" value="1"/>
</dbReference>
<protein>
    <recommendedName>
        <fullName evidence="1">Reverse transcriptase domain-containing protein</fullName>
    </recommendedName>
</protein>
<reference evidence="2 3" key="1">
    <citation type="submission" date="2019-07" db="EMBL/GenBank/DDBJ databases">
        <title>De Novo Assembly of kiwifruit Actinidia rufa.</title>
        <authorList>
            <person name="Sugita-Konishi S."/>
            <person name="Sato K."/>
            <person name="Mori E."/>
            <person name="Abe Y."/>
            <person name="Kisaki G."/>
            <person name="Hamano K."/>
            <person name="Suezawa K."/>
            <person name="Otani M."/>
            <person name="Fukuda T."/>
            <person name="Manabe T."/>
            <person name="Gomi K."/>
            <person name="Tabuchi M."/>
            <person name="Akimitsu K."/>
            <person name="Kataoka I."/>
        </authorList>
    </citation>
    <scope>NUCLEOTIDE SEQUENCE [LARGE SCALE GENOMIC DNA]</scope>
    <source>
        <strain evidence="3">cv. Fuchu</strain>
    </source>
</reference>
<dbReference type="PANTHER" id="PTHR24559">
    <property type="entry name" value="TRANSPOSON TY3-I GAG-POL POLYPROTEIN"/>
    <property type="match status" value="1"/>
</dbReference>
<dbReference type="PROSITE" id="PS50878">
    <property type="entry name" value="RT_POL"/>
    <property type="match status" value="1"/>
</dbReference>
<keyword evidence="3" id="KW-1185">Reference proteome</keyword>
<dbReference type="CDD" id="cd01647">
    <property type="entry name" value="RT_LTR"/>
    <property type="match status" value="1"/>
</dbReference>
<comment type="caution">
    <text evidence="2">The sequence shown here is derived from an EMBL/GenBank/DDBJ whole genome shotgun (WGS) entry which is preliminary data.</text>
</comment>
<dbReference type="OrthoDB" id="529980at2759"/>
<name>A0A7J0GEI7_9ERIC</name>
<dbReference type="InterPro" id="IPR000477">
    <property type="entry name" value="RT_dom"/>
</dbReference>
<dbReference type="InterPro" id="IPR043502">
    <property type="entry name" value="DNA/RNA_pol_sf"/>
</dbReference>
<dbReference type="Proteomes" id="UP000585474">
    <property type="component" value="Unassembled WGS sequence"/>
</dbReference>
<dbReference type="AlphaFoldDB" id="A0A7J0GEI7"/>
<feature type="domain" description="Reverse transcriptase" evidence="1">
    <location>
        <begin position="1"/>
        <end position="92"/>
    </location>
</feature>
<accession>A0A7J0GEI7</accession>
<evidence type="ECO:0000259" key="1">
    <source>
        <dbReference type="PROSITE" id="PS50878"/>
    </source>
</evidence>
<dbReference type="Gene3D" id="3.30.70.270">
    <property type="match status" value="1"/>
</dbReference>
<proteinExistence type="predicted"/>
<gene>
    <name evidence="2" type="ORF">Acr_20g0009830</name>
</gene>
<dbReference type="PANTHER" id="PTHR24559:SF431">
    <property type="entry name" value="RNA-DIRECTED DNA POLYMERASE HOMOLOG"/>
    <property type="match status" value="1"/>
</dbReference>
<dbReference type="InterPro" id="IPR053134">
    <property type="entry name" value="RNA-dir_DNA_polymerase"/>
</dbReference>